<keyword evidence="2" id="KW-1185">Reference proteome</keyword>
<protein>
    <submittedName>
        <fullName evidence="1">DUF1326 domain-containing protein</fullName>
    </submittedName>
</protein>
<dbReference type="EMBL" id="BAABGP010000019">
    <property type="protein sequence ID" value="GAA4488825.1"/>
    <property type="molecule type" value="Genomic_DNA"/>
</dbReference>
<sequence length="201" mass="21754">MMSWKLTGSYAETCSCDVMCPCNLSFDHGATNDYCRVTLAFNIREGAVDETNVDGRKVVLIADTPKVMTDGDWKVGVFVDQDASADQFDRLVEVFGGQRGGPMAGLAPLIGEMLGVERADITMADDGLRHSVRVGDSLKFEITDIVPFGKEDGRPIRFDGMFHPVGPDLTMAEATSSQIDAFGIAYEAKTGLSYASFSWTG</sequence>
<proteinExistence type="predicted"/>
<comment type="caution">
    <text evidence="1">The sequence shown here is derived from an EMBL/GenBank/DDBJ whole genome shotgun (WGS) entry which is preliminary data.</text>
</comment>
<evidence type="ECO:0000313" key="2">
    <source>
        <dbReference type="Proteomes" id="UP001500731"/>
    </source>
</evidence>
<dbReference type="Pfam" id="PF07040">
    <property type="entry name" value="DUF1326"/>
    <property type="match status" value="1"/>
</dbReference>
<dbReference type="InterPro" id="IPR009758">
    <property type="entry name" value="DUF1326"/>
</dbReference>
<organism evidence="1 2">
    <name type="scientific">Microbacterium panaciterrae</name>
    <dbReference type="NCBI Taxonomy" id="985759"/>
    <lineage>
        <taxon>Bacteria</taxon>
        <taxon>Bacillati</taxon>
        <taxon>Actinomycetota</taxon>
        <taxon>Actinomycetes</taxon>
        <taxon>Micrococcales</taxon>
        <taxon>Microbacteriaceae</taxon>
        <taxon>Microbacterium</taxon>
    </lineage>
</organism>
<reference evidence="2" key="1">
    <citation type="journal article" date="2019" name="Int. J. Syst. Evol. Microbiol.">
        <title>The Global Catalogue of Microorganisms (GCM) 10K type strain sequencing project: providing services to taxonomists for standard genome sequencing and annotation.</title>
        <authorList>
            <consortium name="The Broad Institute Genomics Platform"/>
            <consortium name="The Broad Institute Genome Sequencing Center for Infectious Disease"/>
            <person name="Wu L."/>
            <person name="Ma J."/>
        </authorList>
    </citation>
    <scope>NUCLEOTIDE SEQUENCE [LARGE SCALE GENOMIC DNA]</scope>
    <source>
        <strain evidence="2">JCM 17839</strain>
    </source>
</reference>
<dbReference type="Proteomes" id="UP001500731">
    <property type="component" value="Unassembled WGS sequence"/>
</dbReference>
<name>A0ABP8PKP8_9MICO</name>
<gene>
    <name evidence="1" type="ORF">GCM10023171_29010</name>
</gene>
<accession>A0ABP8PKP8</accession>
<evidence type="ECO:0000313" key="1">
    <source>
        <dbReference type="EMBL" id="GAA4488825.1"/>
    </source>
</evidence>